<proteinExistence type="predicted"/>
<evidence type="ECO:0000256" key="1">
    <source>
        <dbReference type="SAM" id="MobiDB-lite"/>
    </source>
</evidence>
<gene>
    <name evidence="2" type="ORF">IAC04_01605</name>
</gene>
<dbReference type="AlphaFoldDB" id="A0A9D2GPA6"/>
<feature type="region of interest" description="Disordered" evidence="1">
    <location>
        <begin position="1"/>
        <end position="20"/>
    </location>
</feature>
<reference evidence="2" key="1">
    <citation type="journal article" date="2021" name="PeerJ">
        <title>Extensive microbial diversity within the chicken gut microbiome revealed by metagenomics and culture.</title>
        <authorList>
            <person name="Gilroy R."/>
            <person name="Ravi A."/>
            <person name="Getino M."/>
            <person name="Pursley I."/>
            <person name="Horton D.L."/>
            <person name="Alikhan N.F."/>
            <person name="Baker D."/>
            <person name="Gharbi K."/>
            <person name="Hall N."/>
            <person name="Watson M."/>
            <person name="Adriaenssens E.M."/>
            <person name="Foster-Nyarko E."/>
            <person name="Jarju S."/>
            <person name="Secka A."/>
            <person name="Antonio M."/>
            <person name="Oren A."/>
            <person name="Chaudhuri R.R."/>
            <person name="La Ragione R."/>
            <person name="Hildebrand F."/>
            <person name="Pallen M.J."/>
        </authorList>
    </citation>
    <scope>NUCLEOTIDE SEQUENCE</scope>
    <source>
        <strain evidence="2">Gambia16-554</strain>
    </source>
</reference>
<organism evidence="2 3">
    <name type="scientific">Candidatus Coprenecus stercoravium</name>
    <dbReference type="NCBI Taxonomy" id="2840735"/>
    <lineage>
        <taxon>Bacteria</taxon>
        <taxon>Pseudomonadati</taxon>
        <taxon>Bacteroidota</taxon>
        <taxon>Bacteroidia</taxon>
        <taxon>Bacteroidales</taxon>
        <taxon>Rikenellaceae</taxon>
        <taxon>Rikenellaceae incertae sedis</taxon>
        <taxon>Candidatus Coprenecus</taxon>
    </lineage>
</organism>
<evidence type="ECO:0000313" key="2">
    <source>
        <dbReference type="EMBL" id="HIZ85171.1"/>
    </source>
</evidence>
<dbReference type="Proteomes" id="UP000824115">
    <property type="component" value="Unassembled WGS sequence"/>
</dbReference>
<protein>
    <submittedName>
        <fullName evidence="2">Uncharacterized protein</fullName>
    </submittedName>
</protein>
<dbReference type="EMBL" id="DXAW01000030">
    <property type="protein sequence ID" value="HIZ85171.1"/>
    <property type="molecule type" value="Genomic_DNA"/>
</dbReference>
<name>A0A9D2GPA6_9BACT</name>
<sequence>MLLRKGAVKKAMPQRQGNAGNAAVVEEGWEEMLFGRPAEGVVEVERGRKRWWR</sequence>
<evidence type="ECO:0000313" key="3">
    <source>
        <dbReference type="Proteomes" id="UP000824115"/>
    </source>
</evidence>
<accession>A0A9D2GPA6</accession>
<reference evidence="2" key="2">
    <citation type="submission" date="2021-04" db="EMBL/GenBank/DDBJ databases">
        <authorList>
            <person name="Gilroy R."/>
        </authorList>
    </citation>
    <scope>NUCLEOTIDE SEQUENCE</scope>
    <source>
        <strain evidence="2">Gambia16-554</strain>
    </source>
</reference>
<comment type="caution">
    <text evidence="2">The sequence shown here is derived from an EMBL/GenBank/DDBJ whole genome shotgun (WGS) entry which is preliminary data.</text>
</comment>